<protein>
    <submittedName>
        <fullName evidence="1">Uncharacterized protein</fullName>
    </submittedName>
</protein>
<name>A0ACB8RZL3_9AGAM</name>
<reference evidence="1" key="1">
    <citation type="submission" date="2021-02" db="EMBL/GenBank/DDBJ databases">
        <authorList>
            <consortium name="DOE Joint Genome Institute"/>
            <person name="Ahrendt S."/>
            <person name="Looney B.P."/>
            <person name="Miyauchi S."/>
            <person name="Morin E."/>
            <person name="Drula E."/>
            <person name="Courty P.E."/>
            <person name="Chicoki N."/>
            <person name="Fauchery L."/>
            <person name="Kohler A."/>
            <person name="Kuo A."/>
            <person name="Labutti K."/>
            <person name="Pangilinan J."/>
            <person name="Lipzen A."/>
            <person name="Riley R."/>
            <person name="Andreopoulos W."/>
            <person name="He G."/>
            <person name="Johnson J."/>
            <person name="Barry K.W."/>
            <person name="Grigoriev I.V."/>
            <person name="Nagy L."/>
            <person name="Hibbett D."/>
            <person name="Henrissat B."/>
            <person name="Matheny P.B."/>
            <person name="Labbe J."/>
            <person name="Martin F."/>
        </authorList>
    </citation>
    <scope>NUCLEOTIDE SEQUENCE</scope>
    <source>
        <strain evidence="1">FP105234-sp</strain>
    </source>
</reference>
<dbReference type="Proteomes" id="UP000814033">
    <property type="component" value="Unassembled WGS sequence"/>
</dbReference>
<keyword evidence="2" id="KW-1185">Reference proteome</keyword>
<accession>A0ACB8RZL3</accession>
<dbReference type="EMBL" id="MU275870">
    <property type="protein sequence ID" value="KAI0049669.1"/>
    <property type="molecule type" value="Genomic_DNA"/>
</dbReference>
<gene>
    <name evidence="1" type="ORF">FA95DRAFT_815884</name>
</gene>
<sequence length="170" mass="18690">MVGLGMTGGGGGRPVSEGGDIRFHAGDGLCEGRRRTDWEINRRVRARATCRSLGASRGRGSCTFHARAVGFYFAEGEHDDTPAHAVVAHDLRRKHEGGDEQTAAGRALRAAALMCWRMYSAAKVTEVACSRVRCRMKCSSHGLGMFMVGLAVRRERWMTGFLDDEKNCLW</sequence>
<proteinExistence type="predicted"/>
<reference evidence="1" key="2">
    <citation type="journal article" date="2022" name="New Phytol.">
        <title>Evolutionary transition to the ectomycorrhizal habit in the genomes of a hyperdiverse lineage of mushroom-forming fungi.</title>
        <authorList>
            <person name="Looney B."/>
            <person name="Miyauchi S."/>
            <person name="Morin E."/>
            <person name="Drula E."/>
            <person name="Courty P.E."/>
            <person name="Kohler A."/>
            <person name="Kuo A."/>
            <person name="LaButti K."/>
            <person name="Pangilinan J."/>
            <person name="Lipzen A."/>
            <person name="Riley R."/>
            <person name="Andreopoulos W."/>
            <person name="He G."/>
            <person name="Johnson J."/>
            <person name="Nolan M."/>
            <person name="Tritt A."/>
            <person name="Barry K.W."/>
            <person name="Grigoriev I.V."/>
            <person name="Nagy L.G."/>
            <person name="Hibbett D."/>
            <person name="Henrissat B."/>
            <person name="Matheny P.B."/>
            <person name="Labbe J."/>
            <person name="Martin F.M."/>
        </authorList>
    </citation>
    <scope>NUCLEOTIDE SEQUENCE</scope>
    <source>
        <strain evidence="1">FP105234-sp</strain>
    </source>
</reference>
<comment type="caution">
    <text evidence="1">The sequence shown here is derived from an EMBL/GenBank/DDBJ whole genome shotgun (WGS) entry which is preliminary data.</text>
</comment>
<evidence type="ECO:0000313" key="2">
    <source>
        <dbReference type="Proteomes" id="UP000814033"/>
    </source>
</evidence>
<evidence type="ECO:0000313" key="1">
    <source>
        <dbReference type="EMBL" id="KAI0049669.1"/>
    </source>
</evidence>
<organism evidence="1 2">
    <name type="scientific">Auriscalpium vulgare</name>
    <dbReference type="NCBI Taxonomy" id="40419"/>
    <lineage>
        <taxon>Eukaryota</taxon>
        <taxon>Fungi</taxon>
        <taxon>Dikarya</taxon>
        <taxon>Basidiomycota</taxon>
        <taxon>Agaricomycotina</taxon>
        <taxon>Agaricomycetes</taxon>
        <taxon>Russulales</taxon>
        <taxon>Auriscalpiaceae</taxon>
        <taxon>Auriscalpium</taxon>
    </lineage>
</organism>